<keyword evidence="1" id="KW-0812">Transmembrane</keyword>
<evidence type="ECO:0000313" key="2">
    <source>
        <dbReference type="EMBL" id="CAI9926706.1"/>
    </source>
</evidence>
<dbReference type="AlphaFoldDB" id="A0AA86TS88"/>
<dbReference type="Proteomes" id="UP001642409">
    <property type="component" value="Unassembled WGS sequence"/>
</dbReference>
<keyword evidence="1" id="KW-1133">Transmembrane helix</keyword>
<dbReference type="EMBL" id="CATOUU010000370">
    <property type="protein sequence ID" value="CAI9926711.1"/>
    <property type="molecule type" value="Genomic_DNA"/>
</dbReference>
<dbReference type="EMBL" id="CATOUU010000370">
    <property type="protein sequence ID" value="CAI9926706.1"/>
    <property type="molecule type" value="Genomic_DNA"/>
</dbReference>
<evidence type="ECO:0000313" key="4">
    <source>
        <dbReference type="EMBL" id="CAI9926711.1"/>
    </source>
</evidence>
<evidence type="ECO:0000256" key="1">
    <source>
        <dbReference type="SAM" id="Phobius"/>
    </source>
</evidence>
<dbReference type="EMBL" id="CAXDID020000446">
    <property type="protein sequence ID" value="CAL6092606.1"/>
    <property type="molecule type" value="Genomic_DNA"/>
</dbReference>
<keyword evidence="1" id="KW-0472">Membrane</keyword>
<evidence type="ECO:0000313" key="5">
    <source>
        <dbReference type="EMBL" id="CAL6092602.1"/>
    </source>
</evidence>
<feature type="transmembrane region" description="Helical" evidence="1">
    <location>
        <begin position="35"/>
        <end position="52"/>
    </location>
</feature>
<evidence type="ECO:0000313" key="3">
    <source>
        <dbReference type="EMBL" id="CAI9926708.1"/>
    </source>
</evidence>
<evidence type="ECO:0000313" key="7">
    <source>
        <dbReference type="EMBL" id="CAL6092612.1"/>
    </source>
</evidence>
<comment type="caution">
    <text evidence="4">The sequence shown here is derived from an EMBL/GenBank/DDBJ whole genome shotgun (WGS) entry which is preliminary data.</text>
</comment>
<keyword evidence="8" id="KW-1185">Reference proteome</keyword>
<protein>
    <submittedName>
        <fullName evidence="5">Hypothetical_protein</fullName>
    </submittedName>
</protein>
<reference evidence="4" key="1">
    <citation type="submission" date="2023-06" db="EMBL/GenBank/DDBJ databases">
        <authorList>
            <person name="Kurt Z."/>
        </authorList>
    </citation>
    <scope>NUCLEOTIDE SEQUENCE</scope>
</reference>
<dbReference type="EMBL" id="CATOUU010000370">
    <property type="protein sequence ID" value="CAI9926708.1"/>
    <property type="molecule type" value="Genomic_DNA"/>
</dbReference>
<proteinExistence type="predicted"/>
<evidence type="ECO:0000313" key="6">
    <source>
        <dbReference type="EMBL" id="CAL6092606.1"/>
    </source>
</evidence>
<gene>
    <name evidence="2" type="ORF">HINF_LOCUS14351</name>
    <name evidence="3" type="ORF">HINF_LOCUS14353</name>
    <name evidence="4" type="ORF">HINF_LOCUS14356</name>
    <name evidence="5" type="ORF">HINF_LOCUS66343</name>
    <name evidence="6" type="ORF">HINF_LOCUS66345</name>
    <name evidence="7" type="ORF">HINF_LOCUS66348</name>
</gene>
<sequence length="116" mass="14063">MLETENTFVKRLYQEPKSKTKYGTMNLSTSGNPPLFAQYYFLIYSAKLKWYFWKMRRLWHKYAKDSIFYATITSRMERRIHYTTFSSGACDLQNDKLPILFFPQITYLTRTLKRNI</sequence>
<reference evidence="5 8" key="2">
    <citation type="submission" date="2024-07" db="EMBL/GenBank/DDBJ databases">
        <authorList>
            <person name="Akdeniz Z."/>
        </authorList>
    </citation>
    <scope>NUCLEOTIDE SEQUENCE [LARGE SCALE GENOMIC DNA]</scope>
</reference>
<organism evidence="4">
    <name type="scientific">Hexamita inflata</name>
    <dbReference type="NCBI Taxonomy" id="28002"/>
    <lineage>
        <taxon>Eukaryota</taxon>
        <taxon>Metamonada</taxon>
        <taxon>Diplomonadida</taxon>
        <taxon>Hexamitidae</taxon>
        <taxon>Hexamitinae</taxon>
        <taxon>Hexamita</taxon>
    </lineage>
</organism>
<dbReference type="EMBL" id="CAXDID020000446">
    <property type="protein sequence ID" value="CAL6092612.1"/>
    <property type="molecule type" value="Genomic_DNA"/>
</dbReference>
<dbReference type="EMBL" id="CAXDID020000446">
    <property type="protein sequence ID" value="CAL6092602.1"/>
    <property type="molecule type" value="Genomic_DNA"/>
</dbReference>
<accession>A0AA86TS88</accession>
<name>A0AA86TS88_9EUKA</name>
<evidence type="ECO:0000313" key="8">
    <source>
        <dbReference type="Proteomes" id="UP001642409"/>
    </source>
</evidence>